<feature type="compositionally biased region" description="Low complexity" evidence="1">
    <location>
        <begin position="14"/>
        <end position="27"/>
    </location>
</feature>
<feature type="compositionally biased region" description="Basic residues" evidence="1">
    <location>
        <begin position="106"/>
        <end position="115"/>
    </location>
</feature>
<dbReference type="EMBL" id="JBHFFA010000002">
    <property type="protein sequence ID" value="KAL2644654.1"/>
    <property type="molecule type" value="Genomic_DNA"/>
</dbReference>
<feature type="compositionally biased region" description="Basic and acidic residues" evidence="1">
    <location>
        <begin position="208"/>
        <end position="234"/>
    </location>
</feature>
<evidence type="ECO:0000313" key="3">
    <source>
        <dbReference type="Proteomes" id="UP001605036"/>
    </source>
</evidence>
<feature type="compositionally biased region" description="Acidic residues" evidence="1">
    <location>
        <begin position="182"/>
        <end position="192"/>
    </location>
</feature>
<sequence>MEQKAGIDNDCQPSGSGSTLGLASSFGPSEGAPPEVHRRTEPDGCPSVERHEQILLRSLVGFLALESGGLPAWHQPVDPWDVAAAGGGGTVGDCQARRVQTQPRTYVHRSRRLRKEGKGKDGEKIKSSGKVTGREDKNIRIGDLRKLTNRAGRGAAAENNRRQQAKPSKQASSKKARYTEKEELEEKEEETGGEERRGAAVGGGGVIEEERREEERREGRRGRREEQEVEESRKGGLQLTGSFYEEEEQEQLAVVYICVERRKRSSEVREWEVCIISCLAHGTASRIKLPHHSQQQQLGLLLLRSSSKREASL</sequence>
<evidence type="ECO:0000313" key="2">
    <source>
        <dbReference type="EMBL" id="KAL2644654.1"/>
    </source>
</evidence>
<comment type="caution">
    <text evidence="2">The sequence shown here is derived from an EMBL/GenBank/DDBJ whole genome shotgun (WGS) entry which is preliminary data.</text>
</comment>
<feature type="region of interest" description="Disordered" evidence="1">
    <location>
        <begin position="1"/>
        <end position="49"/>
    </location>
</feature>
<feature type="compositionally biased region" description="Basic and acidic residues" evidence="1">
    <location>
        <begin position="35"/>
        <end position="49"/>
    </location>
</feature>
<dbReference type="AlphaFoldDB" id="A0ABD1ZA33"/>
<reference evidence="2 3" key="1">
    <citation type="submission" date="2024-09" db="EMBL/GenBank/DDBJ databases">
        <title>Chromosome-scale assembly of Riccia fluitans.</title>
        <authorList>
            <person name="Paukszto L."/>
            <person name="Sawicki J."/>
            <person name="Karawczyk K."/>
            <person name="Piernik-Szablinska J."/>
            <person name="Szczecinska M."/>
            <person name="Mazdziarz M."/>
        </authorList>
    </citation>
    <scope>NUCLEOTIDE SEQUENCE [LARGE SCALE GENOMIC DNA]</scope>
    <source>
        <strain evidence="2">Rf_01</strain>
        <tissue evidence="2">Aerial parts of the thallus</tissue>
    </source>
</reference>
<name>A0ABD1ZA33_9MARC</name>
<organism evidence="2 3">
    <name type="scientific">Riccia fluitans</name>
    <dbReference type="NCBI Taxonomy" id="41844"/>
    <lineage>
        <taxon>Eukaryota</taxon>
        <taxon>Viridiplantae</taxon>
        <taxon>Streptophyta</taxon>
        <taxon>Embryophyta</taxon>
        <taxon>Marchantiophyta</taxon>
        <taxon>Marchantiopsida</taxon>
        <taxon>Marchantiidae</taxon>
        <taxon>Marchantiales</taxon>
        <taxon>Ricciaceae</taxon>
        <taxon>Riccia</taxon>
    </lineage>
</organism>
<feature type="region of interest" description="Disordered" evidence="1">
    <location>
        <begin position="83"/>
        <end position="235"/>
    </location>
</feature>
<proteinExistence type="predicted"/>
<gene>
    <name evidence="2" type="ORF">R1flu_012241</name>
</gene>
<accession>A0ABD1ZA33</accession>
<feature type="compositionally biased region" description="Low complexity" evidence="1">
    <location>
        <begin position="149"/>
        <end position="158"/>
    </location>
</feature>
<protein>
    <submittedName>
        <fullName evidence="2">Uncharacterized protein</fullName>
    </submittedName>
</protein>
<evidence type="ECO:0000256" key="1">
    <source>
        <dbReference type="SAM" id="MobiDB-lite"/>
    </source>
</evidence>
<feature type="compositionally biased region" description="Basic and acidic residues" evidence="1">
    <location>
        <begin position="116"/>
        <end position="146"/>
    </location>
</feature>
<keyword evidence="3" id="KW-1185">Reference proteome</keyword>
<dbReference type="Proteomes" id="UP001605036">
    <property type="component" value="Unassembled WGS sequence"/>
</dbReference>